<feature type="transmembrane region" description="Helical" evidence="1">
    <location>
        <begin position="92"/>
        <end position="117"/>
    </location>
</feature>
<protein>
    <recommendedName>
        <fullName evidence="2">General stress protein 17M-like domain-containing protein</fullName>
    </recommendedName>
</protein>
<comment type="caution">
    <text evidence="3">The sequence shown here is derived from an EMBL/GenBank/DDBJ whole genome shotgun (WGS) entry which is preliminary data.</text>
</comment>
<keyword evidence="1" id="KW-0472">Membrane</keyword>
<feature type="domain" description="General stress protein 17M-like" evidence="2">
    <location>
        <begin position="15"/>
        <end position="88"/>
    </location>
</feature>
<gene>
    <name evidence="3" type="ORF">G9H71_05425</name>
</gene>
<dbReference type="Pfam" id="PF11181">
    <property type="entry name" value="YflT"/>
    <property type="match status" value="1"/>
</dbReference>
<keyword evidence="1" id="KW-0812">Transmembrane</keyword>
<evidence type="ECO:0000256" key="1">
    <source>
        <dbReference type="SAM" id="Phobius"/>
    </source>
</evidence>
<sequence length="158" mass="16771">MSQPTLPLPPTGLPVGSYATYAEAQRAVDFLSDEKFPVENVTIVGSDLQMVERVTGRLTWGRAAAAGAASGIWFGFLVGLLLTLFADADTNGLAVILLGAVWGALFGAVFGLVGYAATGGRRDFTSRSQIVAKRYDVLCDSRTAEQAREMLARLSLRG</sequence>
<organism evidence="3 4">
    <name type="scientific">Motilibacter deserti</name>
    <dbReference type="NCBI Taxonomy" id="2714956"/>
    <lineage>
        <taxon>Bacteria</taxon>
        <taxon>Bacillati</taxon>
        <taxon>Actinomycetota</taxon>
        <taxon>Actinomycetes</taxon>
        <taxon>Motilibacterales</taxon>
        <taxon>Motilibacteraceae</taxon>
        <taxon>Motilibacter</taxon>
    </lineage>
</organism>
<dbReference type="Proteomes" id="UP000800981">
    <property type="component" value="Unassembled WGS sequence"/>
</dbReference>
<evidence type="ECO:0000313" key="3">
    <source>
        <dbReference type="EMBL" id="NHC13221.1"/>
    </source>
</evidence>
<accession>A0ABX0GSY1</accession>
<evidence type="ECO:0000313" key="4">
    <source>
        <dbReference type="Proteomes" id="UP000800981"/>
    </source>
</evidence>
<dbReference type="InterPro" id="IPR025889">
    <property type="entry name" value="GSP17M-like_dom"/>
</dbReference>
<proteinExistence type="predicted"/>
<dbReference type="RefSeq" id="WP_166279311.1">
    <property type="nucleotide sequence ID" value="NZ_JAANNP010000002.1"/>
</dbReference>
<keyword evidence="1" id="KW-1133">Transmembrane helix</keyword>
<name>A0ABX0GSY1_9ACTN</name>
<feature type="transmembrane region" description="Helical" evidence="1">
    <location>
        <begin position="63"/>
        <end position="86"/>
    </location>
</feature>
<keyword evidence="4" id="KW-1185">Reference proteome</keyword>
<reference evidence="3 4" key="1">
    <citation type="submission" date="2020-03" db="EMBL/GenBank/DDBJ databases">
        <title>Two novel Motilibacter sp.</title>
        <authorList>
            <person name="Liu S."/>
        </authorList>
    </citation>
    <scope>NUCLEOTIDE SEQUENCE [LARGE SCALE GENOMIC DNA]</scope>
    <source>
        <strain evidence="3 4">E257</strain>
    </source>
</reference>
<evidence type="ECO:0000259" key="2">
    <source>
        <dbReference type="Pfam" id="PF11181"/>
    </source>
</evidence>
<dbReference type="EMBL" id="JAANNP010000002">
    <property type="protein sequence ID" value="NHC13221.1"/>
    <property type="molecule type" value="Genomic_DNA"/>
</dbReference>